<proteinExistence type="inferred from homology"/>
<keyword evidence="3" id="KW-0732">Signal</keyword>
<evidence type="ECO:0000256" key="5">
    <source>
        <dbReference type="ARBA" id="ARBA00023157"/>
    </source>
</evidence>
<evidence type="ECO:0000256" key="1">
    <source>
        <dbReference type="ARBA" id="ARBA00003565"/>
    </source>
</evidence>
<keyword evidence="4" id="KW-0560">Oxidoreductase</keyword>
<comment type="similarity">
    <text evidence="2">Belongs to the thioredoxin family. DsbA subfamily.</text>
</comment>
<gene>
    <name evidence="8" type="ORF">JHW45_12185</name>
</gene>
<protein>
    <submittedName>
        <fullName evidence="8">Thioredoxin domain-containing protein</fullName>
    </submittedName>
</protein>
<evidence type="ECO:0000256" key="2">
    <source>
        <dbReference type="ARBA" id="ARBA00005791"/>
    </source>
</evidence>
<keyword evidence="9" id="KW-1185">Reference proteome</keyword>
<dbReference type="Pfam" id="PF13462">
    <property type="entry name" value="Thioredoxin_4"/>
    <property type="match status" value="1"/>
</dbReference>
<evidence type="ECO:0000256" key="3">
    <source>
        <dbReference type="ARBA" id="ARBA00022729"/>
    </source>
</evidence>
<dbReference type="PROSITE" id="PS51352">
    <property type="entry name" value="THIOREDOXIN_2"/>
    <property type="match status" value="1"/>
</dbReference>
<dbReference type="InterPro" id="IPR036249">
    <property type="entry name" value="Thioredoxin-like_sf"/>
</dbReference>
<reference evidence="8 9" key="1">
    <citation type="submission" date="2021-01" db="EMBL/GenBank/DDBJ databases">
        <title>Biogeographic distribution of Paracoccus.</title>
        <authorList>
            <person name="Hollensteiner J."/>
            <person name="Leineberger J."/>
            <person name="Brinkhoff T."/>
            <person name="Daniel R."/>
        </authorList>
    </citation>
    <scope>NUCLEOTIDE SEQUENCE [LARGE SCALE GENOMIC DNA]</scope>
    <source>
        <strain evidence="8 9">LMG25392</strain>
    </source>
</reference>
<evidence type="ECO:0000313" key="9">
    <source>
        <dbReference type="Proteomes" id="UP001218412"/>
    </source>
</evidence>
<keyword evidence="5" id="KW-1015">Disulfide bond</keyword>
<organism evidence="8 9">
    <name type="scientific">Paracoccus stylophorae</name>
    <dbReference type="NCBI Taxonomy" id="659350"/>
    <lineage>
        <taxon>Bacteria</taxon>
        <taxon>Pseudomonadati</taxon>
        <taxon>Pseudomonadota</taxon>
        <taxon>Alphaproteobacteria</taxon>
        <taxon>Rhodobacterales</taxon>
        <taxon>Paracoccaceae</taxon>
        <taxon>Paracoccus</taxon>
    </lineage>
</organism>
<dbReference type="SUPFAM" id="SSF52833">
    <property type="entry name" value="Thioredoxin-like"/>
    <property type="match status" value="1"/>
</dbReference>
<feature type="domain" description="Thioredoxin" evidence="7">
    <location>
        <begin position="25"/>
        <end position="162"/>
    </location>
</feature>
<evidence type="ECO:0000256" key="6">
    <source>
        <dbReference type="ARBA" id="ARBA00023284"/>
    </source>
</evidence>
<name>A0ABY7SSG1_9RHOB</name>
<evidence type="ECO:0000256" key="4">
    <source>
        <dbReference type="ARBA" id="ARBA00023002"/>
    </source>
</evidence>
<dbReference type="InterPro" id="IPR013766">
    <property type="entry name" value="Thioredoxin_domain"/>
</dbReference>
<dbReference type="Proteomes" id="UP001218412">
    <property type="component" value="Chromosome"/>
</dbReference>
<keyword evidence="6" id="KW-0676">Redox-active center</keyword>
<sequence>MNRRTLVISTAAAAVAAFGGGAVLVQRGRAANSAQLPANTPSVDQSRLTPRHAPVLGPTDAPVTLVEFFDPSCEACRAFHPVLQRLRDSYPTQLRLVLRYTVFHEGSDEAVRILETARMQDRFEPILDALLDQQPRWAIHDSPQMDRAWQIAAEAGLDLERAQGDRLFPGITGVLNQDATDVEALEIRATPTFFLNGRRLENVSQRSLEDAVSQAVAAV</sequence>
<dbReference type="PANTHER" id="PTHR13887">
    <property type="entry name" value="GLUTATHIONE S-TRANSFERASE KAPPA"/>
    <property type="match status" value="1"/>
</dbReference>
<dbReference type="InterPro" id="IPR012336">
    <property type="entry name" value="Thioredoxin-like_fold"/>
</dbReference>
<dbReference type="EMBL" id="CP067134">
    <property type="protein sequence ID" value="WCR09834.1"/>
    <property type="molecule type" value="Genomic_DNA"/>
</dbReference>
<dbReference type="RefSeq" id="WP_272857898.1">
    <property type="nucleotide sequence ID" value="NZ_CP067134.1"/>
</dbReference>
<dbReference type="PANTHER" id="PTHR13887:SF14">
    <property type="entry name" value="DISULFIDE BOND FORMATION PROTEIN D"/>
    <property type="match status" value="1"/>
</dbReference>
<dbReference type="Gene3D" id="3.40.30.10">
    <property type="entry name" value="Glutaredoxin"/>
    <property type="match status" value="1"/>
</dbReference>
<evidence type="ECO:0000313" key="8">
    <source>
        <dbReference type="EMBL" id="WCR09834.1"/>
    </source>
</evidence>
<comment type="function">
    <text evidence="1">May be required for disulfide bond formation in some proteins.</text>
</comment>
<evidence type="ECO:0000259" key="7">
    <source>
        <dbReference type="PROSITE" id="PS51352"/>
    </source>
</evidence>
<accession>A0ABY7SSG1</accession>